<feature type="compositionally biased region" description="Basic and acidic residues" evidence="1">
    <location>
        <begin position="25"/>
        <end position="36"/>
    </location>
</feature>
<reference evidence="2 3" key="1">
    <citation type="submission" date="2019-03" db="EMBL/GenBank/DDBJ databases">
        <title>First draft genome of Liparis tanakae, snailfish: a comprehensive survey of snailfish specific genes.</title>
        <authorList>
            <person name="Kim W."/>
            <person name="Song I."/>
            <person name="Jeong J.-H."/>
            <person name="Kim D."/>
            <person name="Kim S."/>
            <person name="Ryu S."/>
            <person name="Song J.Y."/>
            <person name="Lee S.K."/>
        </authorList>
    </citation>
    <scope>NUCLEOTIDE SEQUENCE [LARGE SCALE GENOMIC DNA]</scope>
    <source>
        <tissue evidence="2">Muscle</tissue>
    </source>
</reference>
<proteinExistence type="predicted"/>
<dbReference type="EMBL" id="SRLO01000189">
    <property type="protein sequence ID" value="TNN68501.1"/>
    <property type="molecule type" value="Genomic_DNA"/>
</dbReference>
<feature type="compositionally biased region" description="Low complexity" evidence="1">
    <location>
        <begin position="37"/>
        <end position="57"/>
    </location>
</feature>
<evidence type="ECO:0000313" key="2">
    <source>
        <dbReference type="EMBL" id="TNN68501.1"/>
    </source>
</evidence>
<sequence length="174" mass="19418">MESTLAGVSRPERSARMRAVVPEAGRLDVRGREESPHCSSESSPPSSMSSSLSEPSSSSQSCEFLVVSVDSSENLLTVSLQLLQLLLDDGRVQRFALLDQSVALSEHQLDLPRVQIDLLLEGLRSTNTQHRLSHRLFPSCTISLSWQDESVRFSRAKRRYCLLMSSSWVRHSCT</sequence>
<dbReference type="AlphaFoldDB" id="A0A4Z2HSH2"/>
<dbReference type="Proteomes" id="UP000314294">
    <property type="component" value="Unassembled WGS sequence"/>
</dbReference>
<organism evidence="2 3">
    <name type="scientific">Liparis tanakae</name>
    <name type="common">Tanaka's snailfish</name>
    <dbReference type="NCBI Taxonomy" id="230148"/>
    <lineage>
        <taxon>Eukaryota</taxon>
        <taxon>Metazoa</taxon>
        <taxon>Chordata</taxon>
        <taxon>Craniata</taxon>
        <taxon>Vertebrata</taxon>
        <taxon>Euteleostomi</taxon>
        <taxon>Actinopterygii</taxon>
        <taxon>Neopterygii</taxon>
        <taxon>Teleostei</taxon>
        <taxon>Neoteleostei</taxon>
        <taxon>Acanthomorphata</taxon>
        <taxon>Eupercaria</taxon>
        <taxon>Perciformes</taxon>
        <taxon>Cottioidei</taxon>
        <taxon>Cottales</taxon>
        <taxon>Liparidae</taxon>
        <taxon>Liparis</taxon>
    </lineage>
</organism>
<feature type="region of interest" description="Disordered" evidence="1">
    <location>
        <begin position="1"/>
        <end position="57"/>
    </location>
</feature>
<gene>
    <name evidence="2" type="ORF">EYF80_021286</name>
</gene>
<name>A0A4Z2HSH2_9TELE</name>
<evidence type="ECO:0000256" key="1">
    <source>
        <dbReference type="SAM" id="MobiDB-lite"/>
    </source>
</evidence>
<evidence type="ECO:0000313" key="3">
    <source>
        <dbReference type="Proteomes" id="UP000314294"/>
    </source>
</evidence>
<keyword evidence="3" id="KW-1185">Reference proteome</keyword>
<accession>A0A4Z2HSH2</accession>
<protein>
    <submittedName>
        <fullName evidence="2">Uncharacterized protein</fullName>
    </submittedName>
</protein>
<comment type="caution">
    <text evidence="2">The sequence shown here is derived from an EMBL/GenBank/DDBJ whole genome shotgun (WGS) entry which is preliminary data.</text>
</comment>